<dbReference type="Proteomes" id="UP000824782">
    <property type="component" value="Unassembled WGS sequence"/>
</dbReference>
<evidence type="ECO:0000256" key="1">
    <source>
        <dbReference type="SAM" id="MobiDB-lite"/>
    </source>
</evidence>
<comment type="caution">
    <text evidence="2">The sequence shown here is derived from an EMBL/GenBank/DDBJ whole genome shotgun (WGS) entry which is preliminary data.</text>
</comment>
<sequence>MMTRTPSPTAEQRRPELQLLYNNRATAEGESGDLERIAGAATGNRRRASFRRPCAPRTRSRNGHADARYARSRRSGCAVR</sequence>
<dbReference type="AlphaFoldDB" id="A0AAV6ZPT5"/>
<organism evidence="2 3">
    <name type="scientific">Engystomops pustulosus</name>
    <name type="common">Tungara frog</name>
    <name type="synonym">Physalaemus pustulosus</name>
    <dbReference type="NCBI Taxonomy" id="76066"/>
    <lineage>
        <taxon>Eukaryota</taxon>
        <taxon>Metazoa</taxon>
        <taxon>Chordata</taxon>
        <taxon>Craniata</taxon>
        <taxon>Vertebrata</taxon>
        <taxon>Euteleostomi</taxon>
        <taxon>Amphibia</taxon>
        <taxon>Batrachia</taxon>
        <taxon>Anura</taxon>
        <taxon>Neobatrachia</taxon>
        <taxon>Hyloidea</taxon>
        <taxon>Leptodactylidae</taxon>
        <taxon>Leiuperinae</taxon>
        <taxon>Engystomops</taxon>
    </lineage>
</organism>
<dbReference type="EMBL" id="WNYA01000011">
    <property type="protein sequence ID" value="KAG8551197.1"/>
    <property type="molecule type" value="Genomic_DNA"/>
</dbReference>
<protein>
    <submittedName>
        <fullName evidence="2">Uncharacterized protein</fullName>
    </submittedName>
</protein>
<accession>A0AAV6ZPT5</accession>
<name>A0AAV6ZPT5_ENGPU</name>
<proteinExistence type="predicted"/>
<evidence type="ECO:0000313" key="3">
    <source>
        <dbReference type="Proteomes" id="UP000824782"/>
    </source>
</evidence>
<gene>
    <name evidence="2" type="ORF">GDO81_004000</name>
</gene>
<feature type="region of interest" description="Disordered" evidence="1">
    <location>
        <begin position="25"/>
        <end position="80"/>
    </location>
</feature>
<evidence type="ECO:0000313" key="2">
    <source>
        <dbReference type="EMBL" id="KAG8551197.1"/>
    </source>
</evidence>
<reference evidence="2" key="1">
    <citation type="thesis" date="2020" institute="ProQuest LLC" country="789 East Eisenhower Parkway, Ann Arbor, MI, USA">
        <title>Comparative Genomics and Chromosome Evolution.</title>
        <authorList>
            <person name="Mudd A.B."/>
        </authorList>
    </citation>
    <scope>NUCLEOTIDE SEQUENCE</scope>
    <source>
        <strain evidence="2">237g6f4</strain>
        <tissue evidence="2">Blood</tissue>
    </source>
</reference>
<keyword evidence="3" id="KW-1185">Reference proteome</keyword>